<dbReference type="Proteomes" id="UP000242474">
    <property type="component" value="Unassembled WGS sequence"/>
</dbReference>
<evidence type="ECO:0000313" key="2">
    <source>
        <dbReference type="EMBL" id="PIA14007.1"/>
    </source>
</evidence>
<sequence>MPCPDRGAETHKGASGGDDSSTNVDSGERVDSQNAGWSVERLVVELYRPNTLICALELLPSYTQHLPECWHKSL</sequence>
<organism evidence="2 3">
    <name type="scientific">Coemansia reversa (strain ATCC 12441 / NRRL 1564)</name>
    <dbReference type="NCBI Taxonomy" id="763665"/>
    <lineage>
        <taxon>Eukaryota</taxon>
        <taxon>Fungi</taxon>
        <taxon>Fungi incertae sedis</taxon>
        <taxon>Zoopagomycota</taxon>
        <taxon>Kickxellomycotina</taxon>
        <taxon>Kickxellomycetes</taxon>
        <taxon>Kickxellales</taxon>
        <taxon>Kickxellaceae</taxon>
        <taxon>Coemansia</taxon>
    </lineage>
</organism>
<feature type="region of interest" description="Disordered" evidence="1">
    <location>
        <begin position="1"/>
        <end position="32"/>
    </location>
</feature>
<evidence type="ECO:0000313" key="3">
    <source>
        <dbReference type="Proteomes" id="UP000242474"/>
    </source>
</evidence>
<dbReference type="EMBL" id="KZ303523">
    <property type="protein sequence ID" value="PIA14007.1"/>
    <property type="molecule type" value="Genomic_DNA"/>
</dbReference>
<reference evidence="2 3" key="1">
    <citation type="journal article" date="2015" name="Genome Biol. Evol.">
        <title>Phylogenomic analyses indicate that early fungi evolved digesting cell walls of algal ancestors of land plants.</title>
        <authorList>
            <person name="Chang Y."/>
            <person name="Wang S."/>
            <person name="Sekimoto S."/>
            <person name="Aerts A.L."/>
            <person name="Choi C."/>
            <person name="Clum A."/>
            <person name="LaButti K.M."/>
            <person name="Lindquist E.A."/>
            <person name="Yee Ngan C."/>
            <person name="Ohm R.A."/>
            <person name="Salamov A.A."/>
            <person name="Grigoriev I.V."/>
            <person name="Spatafora J.W."/>
            <person name="Berbee M.L."/>
        </authorList>
    </citation>
    <scope>NUCLEOTIDE SEQUENCE [LARGE SCALE GENOMIC DNA]</scope>
    <source>
        <strain evidence="2 3">NRRL 1564</strain>
    </source>
</reference>
<feature type="non-terminal residue" evidence="2">
    <location>
        <position position="74"/>
    </location>
</feature>
<accession>A0A2G5B5K8</accession>
<proteinExistence type="predicted"/>
<gene>
    <name evidence="2" type="ORF">COEREDRAFT_83064</name>
</gene>
<feature type="compositionally biased region" description="Basic and acidic residues" evidence="1">
    <location>
        <begin position="1"/>
        <end position="12"/>
    </location>
</feature>
<name>A0A2G5B5K8_COERN</name>
<protein>
    <submittedName>
        <fullName evidence="2">Uncharacterized protein</fullName>
    </submittedName>
</protein>
<evidence type="ECO:0000256" key="1">
    <source>
        <dbReference type="SAM" id="MobiDB-lite"/>
    </source>
</evidence>
<dbReference type="OrthoDB" id="5578490at2759"/>
<dbReference type="AlphaFoldDB" id="A0A2G5B5K8"/>
<keyword evidence="3" id="KW-1185">Reference proteome</keyword>